<accession>A0A9Q3Q557</accession>
<feature type="region of interest" description="Disordered" evidence="1">
    <location>
        <begin position="1"/>
        <end position="30"/>
    </location>
</feature>
<evidence type="ECO:0000313" key="2">
    <source>
        <dbReference type="EMBL" id="MBW0584705.1"/>
    </source>
</evidence>
<reference evidence="2" key="1">
    <citation type="submission" date="2021-03" db="EMBL/GenBank/DDBJ databases">
        <title>Draft genome sequence of rust myrtle Austropuccinia psidii MF-1, a brazilian biotype.</title>
        <authorList>
            <person name="Quecine M.C."/>
            <person name="Pachon D.M.R."/>
            <person name="Bonatelli M.L."/>
            <person name="Correr F.H."/>
            <person name="Franceschini L.M."/>
            <person name="Leite T.F."/>
            <person name="Margarido G.R.A."/>
            <person name="Almeida C.A."/>
            <person name="Ferrarezi J.A."/>
            <person name="Labate C.A."/>
        </authorList>
    </citation>
    <scope>NUCLEOTIDE SEQUENCE</scope>
    <source>
        <strain evidence="2">MF-1</strain>
    </source>
</reference>
<organism evidence="2 3">
    <name type="scientific">Austropuccinia psidii MF-1</name>
    <dbReference type="NCBI Taxonomy" id="1389203"/>
    <lineage>
        <taxon>Eukaryota</taxon>
        <taxon>Fungi</taxon>
        <taxon>Dikarya</taxon>
        <taxon>Basidiomycota</taxon>
        <taxon>Pucciniomycotina</taxon>
        <taxon>Pucciniomycetes</taxon>
        <taxon>Pucciniales</taxon>
        <taxon>Sphaerophragmiaceae</taxon>
        <taxon>Austropuccinia</taxon>
    </lineage>
</organism>
<proteinExistence type="predicted"/>
<keyword evidence="3" id="KW-1185">Reference proteome</keyword>
<feature type="compositionally biased region" description="Basic and acidic residues" evidence="1">
    <location>
        <begin position="1"/>
        <end position="21"/>
    </location>
</feature>
<dbReference type="EMBL" id="AVOT02118804">
    <property type="protein sequence ID" value="MBW0584705.1"/>
    <property type="molecule type" value="Genomic_DNA"/>
</dbReference>
<dbReference type="AlphaFoldDB" id="A0A9Q3Q557"/>
<comment type="caution">
    <text evidence="2">The sequence shown here is derived from an EMBL/GenBank/DDBJ whole genome shotgun (WGS) entry which is preliminary data.</text>
</comment>
<sequence>MVKASDWKDADEDNSKIKPREISNVLTSNGRKNVKSYIQEELDNQNQSNIPSQGKKLSIKSNPNSKLKAFFKKLKFSKPIKVNHKQKELEPTVVKKDKDHHKVKRMLAKAVEKMKRNKNEVISFDFQCKGATPTILEDNSIPLNLNEVQPVSTTLQPTLYKSNELKEHKAYEGKQIISPEPKPKLNIRYIKMEEKSIGSEKGESSEQENEFYDSLNPISPSFSPVYVRVGWEEYPVMAIMNPSLDINIIPMKMALHIGVSPNKRKSKGKLENKLTKRYMNRVQIVLPTDETIYMLFMIEGNENHLILGKEFCDYFSLVHKFNKLFEEEKKDEDYQFNLNSSKLMETNYEELLIKDESKDNLIKDLAENMGESWTNIENLPEEHGGDNQNQLTEEEKEILELFNGFFNFEAQNSEAKSLAQNMELNNPDYFNKKYTYPEESPNIQSHSQNDATNHPIPILEEKKITRNRRVKQFTKNGQKDNFISVNKVSVSLNLDFNNKIERPYFFKKLQLNLEKELN</sequence>
<protein>
    <submittedName>
        <fullName evidence="2">Uncharacterized protein</fullName>
    </submittedName>
</protein>
<dbReference type="Proteomes" id="UP000765509">
    <property type="component" value="Unassembled WGS sequence"/>
</dbReference>
<evidence type="ECO:0000313" key="3">
    <source>
        <dbReference type="Proteomes" id="UP000765509"/>
    </source>
</evidence>
<name>A0A9Q3Q557_9BASI</name>
<gene>
    <name evidence="2" type="ORF">O181_124420</name>
</gene>
<feature type="non-terminal residue" evidence="2">
    <location>
        <position position="518"/>
    </location>
</feature>
<feature type="region of interest" description="Disordered" evidence="1">
    <location>
        <begin position="42"/>
        <end position="61"/>
    </location>
</feature>
<evidence type="ECO:0000256" key="1">
    <source>
        <dbReference type="SAM" id="MobiDB-lite"/>
    </source>
</evidence>